<feature type="compositionally biased region" description="Acidic residues" evidence="1">
    <location>
        <begin position="73"/>
        <end position="104"/>
    </location>
</feature>
<feature type="compositionally biased region" description="Basic and acidic residues" evidence="1">
    <location>
        <begin position="123"/>
        <end position="135"/>
    </location>
</feature>
<gene>
    <name evidence="2" type="ORF">CM83_19031</name>
</gene>
<dbReference type="AlphaFoldDB" id="A0A0A9YMX7"/>
<proteinExistence type="predicted"/>
<accession>A0A0A9YMX7</accession>
<organism evidence="2">
    <name type="scientific">Lygus hesperus</name>
    <name type="common">Western plant bug</name>
    <dbReference type="NCBI Taxonomy" id="30085"/>
    <lineage>
        <taxon>Eukaryota</taxon>
        <taxon>Metazoa</taxon>
        <taxon>Ecdysozoa</taxon>
        <taxon>Arthropoda</taxon>
        <taxon>Hexapoda</taxon>
        <taxon>Insecta</taxon>
        <taxon>Pterygota</taxon>
        <taxon>Neoptera</taxon>
        <taxon>Paraneoptera</taxon>
        <taxon>Hemiptera</taxon>
        <taxon>Heteroptera</taxon>
        <taxon>Panheteroptera</taxon>
        <taxon>Cimicomorpha</taxon>
        <taxon>Miridae</taxon>
        <taxon>Mirini</taxon>
        <taxon>Lygus</taxon>
    </lineage>
</organism>
<protein>
    <submittedName>
        <fullName evidence="2">Uncharacterized protein</fullName>
    </submittedName>
</protein>
<sequence>MEVEKLETYYQPGDKVKAIVVAVNARTGKIRLGLKASLFQVPVMGVRDQEVVEAVPTKVPKQPQVSETMLEYAESDTETDSEDILDHSDDDAASQSQNDEEDTVPQDVLWGMDADDTTEDESETRVAGRGKDESGYRSGEVGEDEEDGMCENSDTDGDEDEDGDGDGDEEIKKQKSTPLREANIAREMDQEGEVPKDEEE</sequence>
<name>A0A0A9YMX7_LYGHE</name>
<reference evidence="2" key="2">
    <citation type="submission" date="2014-07" db="EMBL/GenBank/DDBJ databases">
        <authorList>
            <person name="Hull J."/>
        </authorList>
    </citation>
    <scope>NUCLEOTIDE SEQUENCE</scope>
</reference>
<evidence type="ECO:0000313" key="2">
    <source>
        <dbReference type="EMBL" id="JAG30885.1"/>
    </source>
</evidence>
<feature type="region of interest" description="Disordered" evidence="1">
    <location>
        <begin position="58"/>
        <end position="200"/>
    </location>
</feature>
<feature type="compositionally biased region" description="Basic and acidic residues" evidence="1">
    <location>
        <begin position="183"/>
        <end position="200"/>
    </location>
</feature>
<evidence type="ECO:0000256" key="1">
    <source>
        <dbReference type="SAM" id="MobiDB-lite"/>
    </source>
</evidence>
<feature type="compositionally biased region" description="Acidic residues" evidence="1">
    <location>
        <begin position="141"/>
        <end position="169"/>
    </location>
</feature>
<reference evidence="2" key="1">
    <citation type="journal article" date="2014" name="PLoS ONE">
        <title>Transcriptome-Based Identification of ABC Transporters in the Western Tarnished Plant Bug Lygus hesperus.</title>
        <authorList>
            <person name="Hull J.J."/>
            <person name="Chaney K."/>
            <person name="Geib S.M."/>
            <person name="Fabrick J.A."/>
            <person name="Brent C.S."/>
            <person name="Walsh D."/>
            <person name="Lavine L.C."/>
        </authorList>
    </citation>
    <scope>NUCLEOTIDE SEQUENCE</scope>
</reference>
<feature type="compositionally biased region" description="Acidic residues" evidence="1">
    <location>
        <begin position="113"/>
        <end position="122"/>
    </location>
</feature>
<dbReference type="EMBL" id="GBHO01012719">
    <property type="protein sequence ID" value="JAG30885.1"/>
    <property type="molecule type" value="Transcribed_RNA"/>
</dbReference>